<dbReference type="AlphaFoldDB" id="A0AAD1E6I5"/>
<gene>
    <name evidence="1" type="ORF">C4K07_3338</name>
</gene>
<name>A0AAD1E6I5_9PSED</name>
<evidence type="ECO:0000313" key="2">
    <source>
        <dbReference type="Proteomes" id="UP000280455"/>
    </source>
</evidence>
<protein>
    <submittedName>
        <fullName evidence="1">Uncharacterized protein</fullName>
    </submittedName>
</protein>
<sequence length="195" mass="20807">MPEAAWFAHVESPENARTAWDIVVRPLPDACLPLCARYLIATAIDPLSLISLSTWKTVLAGFTTAARPSAGFASGYRVRGACVAAAEPANGCGATVNPESAICLEKRVGRFGDGCAADRRLRQRLQGTRRLCSRCRACEAAIGCAATANAESAVYLDRYASGGKSVCRGFPGSQWQVSRQPGSRRWPALVSEFDP</sequence>
<accession>A0AAD1E6I5</accession>
<evidence type="ECO:0000313" key="1">
    <source>
        <dbReference type="EMBL" id="AZE30123.1"/>
    </source>
</evidence>
<reference evidence="1 2" key="1">
    <citation type="submission" date="2018-03" db="EMBL/GenBank/DDBJ databases">
        <title>Diversity of phytobeneficial traits revealed by whole-genome analysis of worldwide-isolated phenazine-producing Pseudomonas spp.</title>
        <authorList>
            <person name="Biessy A."/>
            <person name="Novinscak A."/>
            <person name="Blom J."/>
            <person name="Leger G."/>
            <person name="Thomashow L.S."/>
            <person name="Cazorla F.M."/>
            <person name="Josic D."/>
            <person name="Filion M."/>
        </authorList>
    </citation>
    <scope>NUCLEOTIDE SEQUENCE [LARGE SCALE GENOMIC DNA]</scope>
    <source>
        <strain evidence="1 2">ChPhzS24</strain>
    </source>
</reference>
<proteinExistence type="predicted"/>
<organism evidence="1 2">
    <name type="scientific">Pseudomonas chlororaphis subsp. aureofaciens</name>
    <dbReference type="NCBI Taxonomy" id="587851"/>
    <lineage>
        <taxon>Bacteria</taxon>
        <taxon>Pseudomonadati</taxon>
        <taxon>Pseudomonadota</taxon>
        <taxon>Gammaproteobacteria</taxon>
        <taxon>Pseudomonadales</taxon>
        <taxon>Pseudomonadaceae</taxon>
        <taxon>Pseudomonas</taxon>
    </lineage>
</organism>
<dbReference type="Proteomes" id="UP000280455">
    <property type="component" value="Chromosome"/>
</dbReference>
<dbReference type="EMBL" id="CP027750">
    <property type="protein sequence ID" value="AZE30123.1"/>
    <property type="molecule type" value="Genomic_DNA"/>
</dbReference>